<feature type="repeat" description="Solcar" evidence="8">
    <location>
        <begin position="163"/>
        <end position="249"/>
    </location>
</feature>
<dbReference type="GO" id="GO:0055085">
    <property type="term" value="P:transmembrane transport"/>
    <property type="evidence" value="ECO:0007669"/>
    <property type="project" value="InterPro"/>
</dbReference>
<comment type="similarity">
    <text evidence="2">Belongs to the mitochondrial carrier (TC 2.A.29) family.</text>
</comment>
<dbReference type="EMBL" id="CAJNIZ010018236">
    <property type="protein sequence ID" value="CAE7407645.1"/>
    <property type="molecule type" value="Genomic_DNA"/>
</dbReference>
<sequence>MQVRDGTVGRVHSYGSLGQATLSTFRAEGLAGFFRGVTANVIGSSVAWGLQMPIYSKLKQLAHAELGERSLATDGLCSLLAGGCTNLVVHPVFLVKTRLQLQRHSVEAGHPQLQYRGAMHAVSTIAKEEGLAGFYRGFGPSLMLCSHGAVLLVSYDNFKLVFDSVLAASASAKIFATIATYPLQVVRSVMQQRPTNPEAFEYTSAPRTVRLLWQRNGLPAFYRGILPQMLRTVPQAMAFFSIYEHLDCKVQPAGAHKVAAGWKQEYFPAMSILKLLCTATAVHVTAAAFGEAELCCAKVPFHGGVLLQRGTTLQAHSSARNSTELHKAADMEPRLAFAVGSPKDAMEKAIRFWSWFDIFGEETDSSKARAVRRSHSRWTASDKAILASLCAFLVLIDAFAIQRLAPKGLRAHVLVVLFWIGVGLGFNVLVFARHGSVAGVEWCSGYVLEWLLSLDNLFVFHLVFQLYKTPPQVVHKALFLGIAGAVICRLLFFAVVREMLDFISCLRFVFGVFLIWSGVQAAREQEDSDGVDTSSVRTLRWLLGSRLLDNYGNEKDAGSLLAWNDGKLAFTLMLPVVFCLEITDVVFALDSVSAKAAQIPDYWISVSSSILAMFALRAMFFVVQDFVAMFELLKYGLCCILVFIGVELMVSDYVVLPPQVVCAVILS</sequence>
<keyword evidence="4 8" id="KW-0812">Transmembrane</keyword>
<keyword evidence="6 9" id="KW-1133">Transmembrane helix</keyword>
<dbReference type="PROSITE" id="PS50920">
    <property type="entry name" value="SOLCAR"/>
    <property type="match status" value="3"/>
</dbReference>
<dbReference type="InterPro" id="IPR044712">
    <property type="entry name" value="SLC25A32-like"/>
</dbReference>
<keyword evidence="3" id="KW-0813">Transport</keyword>
<proteinExistence type="inferred from homology"/>
<dbReference type="InterPro" id="IPR018108">
    <property type="entry name" value="MCP_transmembrane"/>
</dbReference>
<gene>
    <name evidence="10" type="primary">FOLT1</name>
    <name evidence="10" type="ORF">SPIL2461_LOCUS10055</name>
</gene>
<dbReference type="Pfam" id="PF00153">
    <property type="entry name" value="Mito_carr"/>
    <property type="match status" value="3"/>
</dbReference>
<keyword evidence="7 8" id="KW-0472">Membrane</keyword>
<dbReference type="SUPFAM" id="SSF103506">
    <property type="entry name" value="Mitochondrial carrier"/>
    <property type="match status" value="1"/>
</dbReference>
<evidence type="ECO:0000256" key="8">
    <source>
        <dbReference type="PROSITE-ProRule" id="PRU00282"/>
    </source>
</evidence>
<feature type="transmembrane region" description="Helical" evidence="9">
    <location>
        <begin position="473"/>
        <end position="492"/>
    </location>
</feature>
<feature type="transmembrane region" description="Helical" evidence="9">
    <location>
        <begin position="499"/>
        <end position="519"/>
    </location>
</feature>
<dbReference type="Proteomes" id="UP000649617">
    <property type="component" value="Unassembled WGS sequence"/>
</dbReference>
<feature type="transmembrane region" description="Helical" evidence="9">
    <location>
        <begin position="568"/>
        <end position="589"/>
    </location>
</feature>
<dbReference type="PANTHER" id="PTHR45683">
    <property type="entry name" value="MITOCHONDRIAL NICOTINAMIDE ADENINE DINUCLEOTIDE TRANSPORTER 1-RELATED-RELATED"/>
    <property type="match status" value="1"/>
</dbReference>
<evidence type="ECO:0000256" key="6">
    <source>
        <dbReference type="ARBA" id="ARBA00022989"/>
    </source>
</evidence>
<evidence type="ECO:0000256" key="3">
    <source>
        <dbReference type="ARBA" id="ARBA00022448"/>
    </source>
</evidence>
<evidence type="ECO:0000313" key="11">
    <source>
        <dbReference type="Proteomes" id="UP000649617"/>
    </source>
</evidence>
<reference evidence="10" key="1">
    <citation type="submission" date="2021-02" db="EMBL/GenBank/DDBJ databases">
        <authorList>
            <person name="Dougan E. K."/>
            <person name="Rhodes N."/>
            <person name="Thang M."/>
            <person name="Chan C."/>
        </authorList>
    </citation>
    <scope>NUCLEOTIDE SEQUENCE</scope>
</reference>
<feature type="transmembrane region" description="Helical" evidence="9">
    <location>
        <begin position="601"/>
        <end position="620"/>
    </location>
</feature>
<protein>
    <submittedName>
        <fullName evidence="10">FOLT1 protein</fullName>
    </submittedName>
</protein>
<dbReference type="OrthoDB" id="417520at2759"/>
<evidence type="ECO:0000313" key="10">
    <source>
        <dbReference type="EMBL" id="CAE7407645.1"/>
    </source>
</evidence>
<name>A0A812QXH1_SYMPI</name>
<evidence type="ECO:0000256" key="9">
    <source>
        <dbReference type="SAM" id="Phobius"/>
    </source>
</evidence>
<evidence type="ECO:0000256" key="4">
    <source>
        <dbReference type="ARBA" id="ARBA00022692"/>
    </source>
</evidence>
<dbReference type="Pfam" id="PF03741">
    <property type="entry name" value="TerC"/>
    <property type="match status" value="1"/>
</dbReference>
<dbReference type="InterPro" id="IPR005496">
    <property type="entry name" value="Integral_membrane_TerC"/>
</dbReference>
<feature type="repeat" description="Solcar" evidence="8">
    <location>
        <begin position="1"/>
        <end position="61"/>
    </location>
</feature>
<evidence type="ECO:0000256" key="7">
    <source>
        <dbReference type="ARBA" id="ARBA00023136"/>
    </source>
</evidence>
<evidence type="ECO:0000256" key="1">
    <source>
        <dbReference type="ARBA" id="ARBA00004141"/>
    </source>
</evidence>
<evidence type="ECO:0000256" key="2">
    <source>
        <dbReference type="ARBA" id="ARBA00006375"/>
    </source>
</evidence>
<evidence type="ECO:0000256" key="5">
    <source>
        <dbReference type="ARBA" id="ARBA00022737"/>
    </source>
</evidence>
<dbReference type="InterPro" id="IPR023395">
    <property type="entry name" value="MCP_dom_sf"/>
</dbReference>
<comment type="caution">
    <text evidence="10">The sequence shown here is derived from an EMBL/GenBank/DDBJ whole genome shotgun (WGS) entry which is preliminary data.</text>
</comment>
<feature type="transmembrane region" description="Helical" evidence="9">
    <location>
        <begin position="384"/>
        <end position="405"/>
    </location>
</feature>
<accession>A0A812QXH1</accession>
<dbReference type="AlphaFoldDB" id="A0A812QXH1"/>
<keyword evidence="5" id="KW-0677">Repeat</keyword>
<feature type="transmembrane region" description="Helical" evidence="9">
    <location>
        <begin position="411"/>
        <end position="432"/>
    </location>
</feature>
<organism evidence="10 11">
    <name type="scientific">Symbiodinium pilosum</name>
    <name type="common">Dinoflagellate</name>
    <dbReference type="NCBI Taxonomy" id="2952"/>
    <lineage>
        <taxon>Eukaryota</taxon>
        <taxon>Sar</taxon>
        <taxon>Alveolata</taxon>
        <taxon>Dinophyceae</taxon>
        <taxon>Suessiales</taxon>
        <taxon>Symbiodiniaceae</taxon>
        <taxon>Symbiodinium</taxon>
    </lineage>
</organism>
<feature type="transmembrane region" description="Helical" evidence="9">
    <location>
        <begin position="632"/>
        <end position="650"/>
    </location>
</feature>
<dbReference type="Gene3D" id="1.50.40.10">
    <property type="entry name" value="Mitochondrial carrier domain"/>
    <property type="match status" value="1"/>
</dbReference>
<feature type="transmembrane region" description="Helical" evidence="9">
    <location>
        <begin position="444"/>
        <end position="467"/>
    </location>
</feature>
<comment type="subcellular location">
    <subcellularLocation>
        <location evidence="1">Membrane</location>
        <topology evidence="1">Multi-pass membrane protein</topology>
    </subcellularLocation>
</comment>
<feature type="repeat" description="Solcar" evidence="8">
    <location>
        <begin position="69"/>
        <end position="161"/>
    </location>
</feature>
<keyword evidence="11" id="KW-1185">Reference proteome</keyword>
<feature type="non-terminal residue" evidence="10">
    <location>
        <position position="1"/>
    </location>
</feature>
<dbReference type="GO" id="GO:0006862">
    <property type="term" value="P:nucleotide transport"/>
    <property type="evidence" value="ECO:0007669"/>
    <property type="project" value="InterPro"/>
</dbReference>
<dbReference type="GO" id="GO:0016020">
    <property type="term" value="C:membrane"/>
    <property type="evidence" value="ECO:0007669"/>
    <property type="project" value="UniProtKB-SubCell"/>
</dbReference>